<keyword evidence="2 5" id="KW-0812">Transmembrane</keyword>
<dbReference type="InterPro" id="IPR013057">
    <property type="entry name" value="AA_transpt_TM"/>
</dbReference>
<evidence type="ECO:0000259" key="6">
    <source>
        <dbReference type="Pfam" id="PF01490"/>
    </source>
</evidence>
<keyword evidence="4 5" id="KW-0472">Membrane</keyword>
<gene>
    <name evidence="7" type="ORF">BSTOLATCC_MIC5180</name>
</gene>
<reference evidence="7" key="1">
    <citation type="submission" date="2021-09" db="EMBL/GenBank/DDBJ databases">
        <authorList>
            <consortium name="AG Swart"/>
            <person name="Singh M."/>
            <person name="Singh A."/>
            <person name="Seah K."/>
            <person name="Emmerich C."/>
        </authorList>
    </citation>
    <scope>NUCLEOTIDE SEQUENCE</scope>
    <source>
        <strain evidence="7">ATCC30299</strain>
    </source>
</reference>
<feature type="transmembrane region" description="Helical" evidence="5">
    <location>
        <begin position="62"/>
        <end position="81"/>
    </location>
</feature>
<evidence type="ECO:0000313" key="7">
    <source>
        <dbReference type="EMBL" id="CAG9311921.1"/>
    </source>
</evidence>
<dbReference type="Pfam" id="PF01490">
    <property type="entry name" value="Aa_trans"/>
    <property type="match status" value="1"/>
</dbReference>
<feature type="transmembrane region" description="Helical" evidence="5">
    <location>
        <begin position="205"/>
        <end position="223"/>
    </location>
</feature>
<evidence type="ECO:0000256" key="2">
    <source>
        <dbReference type="ARBA" id="ARBA00022692"/>
    </source>
</evidence>
<feature type="transmembrane region" description="Helical" evidence="5">
    <location>
        <begin position="284"/>
        <end position="304"/>
    </location>
</feature>
<feature type="transmembrane region" description="Helical" evidence="5">
    <location>
        <begin position="393"/>
        <end position="415"/>
    </location>
</feature>
<dbReference type="Proteomes" id="UP001162131">
    <property type="component" value="Unassembled WGS sequence"/>
</dbReference>
<feature type="transmembrane region" description="Helical" evidence="5">
    <location>
        <begin position="243"/>
        <end position="263"/>
    </location>
</feature>
<sequence length="457" mass="50936">MSIVLDEDNTEDSSELRVSILEELGTKKHRAITRTDRLIYILKKPANFLREKFSPGSMKSSIFNILASTMGAGILLLPYAVNLAGFYFGIILIIIGMMCSLIASQLLIIVAENLGLDTYNMIGERLFGTKMKVFTEISLIISNYGAAVTFLVLLKSLVPLILKRIGTDNDVLQSEYLWGCIITLFIVFPLCLFKQMTSLKYTSTICFFSLVYLCFAITFTFFSMRFGSCGERISEATEMKTSWTVFEVFPIIIFAFTSQPYALPIYEELQRKTTTRGFKVLNRSLGMALGLYLLIGIFGYLTFYKEYSTLDFPDEILNGDYENGNVVMILATCATLAIALTGCPLSFYPCRQAIFSFVWGEKPVSSKNHMFITAIMLLSAMGISLAIPNIRVIVTVLGSTLSPIVCFILPCWFYIKTFRGKTGKMTLVLCWAIMALASIFGLIGLVVFCVETAGGIN</sequence>
<evidence type="ECO:0000256" key="5">
    <source>
        <dbReference type="SAM" id="Phobius"/>
    </source>
</evidence>
<evidence type="ECO:0000313" key="8">
    <source>
        <dbReference type="Proteomes" id="UP001162131"/>
    </source>
</evidence>
<dbReference type="GO" id="GO:0016020">
    <property type="term" value="C:membrane"/>
    <property type="evidence" value="ECO:0007669"/>
    <property type="project" value="UniProtKB-SubCell"/>
</dbReference>
<dbReference type="EMBL" id="CAJZBQ010000005">
    <property type="protein sequence ID" value="CAG9311921.1"/>
    <property type="molecule type" value="Genomic_DNA"/>
</dbReference>
<evidence type="ECO:0000256" key="4">
    <source>
        <dbReference type="ARBA" id="ARBA00023136"/>
    </source>
</evidence>
<feature type="domain" description="Amino acid transporter transmembrane" evidence="6">
    <location>
        <begin position="55"/>
        <end position="446"/>
    </location>
</feature>
<comment type="caution">
    <text evidence="7">The sequence shown here is derived from an EMBL/GenBank/DDBJ whole genome shotgun (WGS) entry which is preliminary data.</text>
</comment>
<feature type="transmembrane region" description="Helical" evidence="5">
    <location>
        <begin position="87"/>
        <end position="112"/>
    </location>
</feature>
<evidence type="ECO:0000256" key="3">
    <source>
        <dbReference type="ARBA" id="ARBA00022989"/>
    </source>
</evidence>
<feature type="transmembrane region" description="Helical" evidence="5">
    <location>
        <begin position="369"/>
        <end position="387"/>
    </location>
</feature>
<evidence type="ECO:0000256" key="1">
    <source>
        <dbReference type="ARBA" id="ARBA00004141"/>
    </source>
</evidence>
<feature type="transmembrane region" description="Helical" evidence="5">
    <location>
        <begin position="133"/>
        <end position="156"/>
    </location>
</feature>
<dbReference type="PANTHER" id="PTHR22950">
    <property type="entry name" value="AMINO ACID TRANSPORTER"/>
    <property type="match status" value="1"/>
</dbReference>
<dbReference type="GO" id="GO:0015179">
    <property type="term" value="F:L-amino acid transmembrane transporter activity"/>
    <property type="evidence" value="ECO:0007669"/>
    <property type="project" value="TreeGrafter"/>
</dbReference>
<feature type="transmembrane region" description="Helical" evidence="5">
    <location>
        <begin position="324"/>
        <end position="348"/>
    </location>
</feature>
<dbReference type="AlphaFoldDB" id="A0AAU9IF24"/>
<feature type="transmembrane region" description="Helical" evidence="5">
    <location>
        <begin position="427"/>
        <end position="448"/>
    </location>
</feature>
<keyword evidence="8" id="KW-1185">Reference proteome</keyword>
<organism evidence="7 8">
    <name type="scientific">Blepharisma stoltei</name>
    <dbReference type="NCBI Taxonomy" id="1481888"/>
    <lineage>
        <taxon>Eukaryota</taxon>
        <taxon>Sar</taxon>
        <taxon>Alveolata</taxon>
        <taxon>Ciliophora</taxon>
        <taxon>Postciliodesmatophora</taxon>
        <taxon>Heterotrichea</taxon>
        <taxon>Heterotrichida</taxon>
        <taxon>Blepharismidae</taxon>
        <taxon>Blepharisma</taxon>
    </lineage>
</organism>
<accession>A0AAU9IF24</accession>
<proteinExistence type="predicted"/>
<feature type="transmembrane region" description="Helical" evidence="5">
    <location>
        <begin position="176"/>
        <end position="193"/>
    </location>
</feature>
<name>A0AAU9IF24_9CILI</name>
<dbReference type="PANTHER" id="PTHR22950:SF702">
    <property type="entry name" value="AMINO ACID TRANSPORTER PROTEIN"/>
    <property type="match status" value="1"/>
</dbReference>
<protein>
    <recommendedName>
        <fullName evidence="6">Amino acid transporter transmembrane domain-containing protein</fullName>
    </recommendedName>
</protein>
<comment type="subcellular location">
    <subcellularLocation>
        <location evidence="1">Membrane</location>
        <topology evidence="1">Multi-pass membrane protein</topology>
    </subcellularLocation>
</comment>
<keyword evidence="3 5" id="KW-1133">Transmembrane helix</keyword>